<dbReference type="EMBL" id="SMBI01000023">
    <property type="protein sequence ID" value="TCU14198.1"/>
    <property type="molecule type" value="Genomic_DNA"/>
</dbReference>
<evidence type="ECO:0000313" key="1">
    <source>
        <dbReference type="EMBL" id="TCU14198.1"/>
    </source>
</evidence>
<dbReference type="RefSeq" id="WP_207919100.1">
    <property type="nucleotide sequence ID" value="NZ_SMBI01000023.1"/>
</dbReference>
<sequence length="48" mass="4656">METAGNGTVVMVTGAAGNLGRAVVHGLVANRDAPAVRLDTPAGEGGQP</sequence>
<reference evidence="1 2" key="1">
    <citation type="submission" date="2019-03" db="EMBL/GenBank/DDBJ databases">
        <title>Genomic Encyclopedia of Type Strains, Phase IV (KMG-V): Genome sequencing to study the core and pangenomes of soil and plant-associated prokaryotes.</title>
        <authorList>
            <person name="Whitman W."/>
        </authorList>
    </citation>
    <scope>NUCLEOTIDE SEQUENCE [LARGE SCALE GENOMIC DNA]</scope>
    <source>
        <strain evidence="1 2">FB403</strain>
    </source>
</reference>
<name>A0AAX2QAZ1_9HYPH</name>
<proteinExistence type="predicted"/>
<dbReference type="AlphaFoldDB" id="A0AAX2QAZ1"/>
<protein>
    <submittedName>
        <fullName evidence="1">Uncharacterized protein</fullName>
    </submittedName>
</protein>
<dbReference type="SUPFAM" id="SSF51735">
    <property type="entry name" value="NAD(P)-binding Rossmann-fold domains"/>
    <property type="match status" value="1"/>
</dbReference>
<dbReference type="InterPro" id="IPR036291">
    <property type="entry name" value="NAD(P)-bd_dom_sf"/>
</dbReference>
<evidence type="ECO:0000313" key="2">
    <source>
        <dbReference type="Proteomes" id="UP000295021"/>
    </source>
</evidence>
<gene>
    <name evidence="1" type="ORF">EV131_12315</name>
</gene>
<organism evidence="1 2">
    <name type="scientific">Rhizobium laguerreae</name>
    <dbReference type="NCBI Taxonomy" id="1076926"/>
    <lineage>
        <taxon>Bacteria</taxon>
        <taxon>Pseudomonadati</taxon>
        <taxon>Pseudomonadota</taxon>
        <taxon>Alphaproteobacteria</taxon>
        <taxon>Hyphomicrobiales</taxon>
        <taxon>Rhizobiaceae</taxon>
        <taxon>Rhizobium/Agrobacterium group</taxon>
        <taxon>Rhizobium</taxon>
    </lineage>
</organism>
<comment type="caution">
    <text evidence="1">The sequence shown here is derived from an EMBL/GenBank/DDBJ whole genome shotgun (WGS) entry which is preliminary data.</text>
</comment>
<dbReference type="Proteomes" id="UP000295021">
    <property type="component" value="Unassembled WGS sequence"/>
</dbReference>
<accession>A0AAX2QAZ1</accession>